<dbReference type="PROSITE" id="PS50977">
    <property type="entry name" value="HTH_TETR_2"/>
    <property type="match status" value="1"/>
</dbReference>
<evidence type="ECO:0000256" key="3">
    <source>
        <dbReference type="ARBA" id="ARBA00023163"/>
    </source>
</evidence>
<dbReference type="PANTHER" id="PTHR30055:SF234">
    <property type="entry name" value="HTH-TYPE TRANSCRIPTIONAL REGULATOR BETI"/>
    <property type="match status" value="1"/>
</dbReference>
<dbReference type="Proteomes" id="UP000319213">
    <property type="component" value="Unassembled WGS sequence"/>
</dbReference>
<keyword evidence="2 4" id="KW-0238">DNA-binding</keyword>
<dbReference type="InterPro" id="IPR050109">
    <property type="entry name" value="HTH-type_TetR-like_transc_reg"/>
</dbReference>
<evidence type="ECO:0000313" key="6">
    <source>
        <dbReference type="EMBL" id="TQM73667.1"/>
    </source>
</evidence>
<dbReference type="Pfam" id="PF17754">
    <property type="entry name" value="TetR_C_14"/>
    <property type="match status" value="1"/>
</dbReference>
<evidence type="ECO:0000256" key="2">
    <source>
        <dbReference type="ARBA" id="ARBA00023125"/>
    </source>
</evidence>
<sequence>MLGTRDTRPAPHGPFPACDLRELDGRMAGMTTPVSAERRDGLRERKKAKTRQTIQEQALRLFVEQGYDETTVEQIAEAAEVSPSTFFRYFPTKEALVLRDDYAAVLHAALAAQPADAPLGTVLRDTFRTAFARLSQEEQSDLRLRARLQMSIPSLRARTLDKLLSTVDGLAAELARRFGRDPDDLRMRTLCGAVAGALVPVLVAWVTEDGRRPLDEMVDEALANLSCVLGG</sequence>
<organism evidence="6 7">
    <name type="scientific">Thermopolyspora flexuosa</name>
    <dbReference type="NCBI Taxonomy" id="103836"/>
    <lineage>
        <taxon>Bacteria</taxon>
        <taxon>Bacillati</taxon>
        <taxon>Actinomycetota</taxon>
        <taxon>Actinomycetes</taxon>
        <taxon>Streptosporangiales</taxon>
        <taxon>Streptosporangiaceae</taxon>
        <taxon>Thermopolyspora</taxon>
    </lineage>
</organism>
<dbReference type="PANTHER" id="PTHR30055">
    <property type="entry name" value="HTH-TYPE TRANSCRIPTIONAL REGULATOR RUTR"/>
    <property type="match status" value="1"/>
</dbReference>
<reference evidence="6 7" key="1">
    <citation type="submission" date="2019-06" db="EMBL/GenBank/DDBJ databases">
        <title>Sequencing the genomes of 1000 actinobacteria strains.</title>
        <authorList>
            <person name="Klenk H.-P."/>
        </authorList>
    </citation>
    <scope>NUCLEOTIDE SEQUENCE [LARGE SCALE GENOMIC DNA]</scope>
    <source>
        <strain evidence="6 7">DSM 43186</strain>
    </source>
</reference>
<dbReference type="Pfam" id="PF00440">
    <property type="entry name" value="TetR_N"/>
    <property type="match status" value="1"/>
</dbReference>
<dbReference type="InterPro" id="IPR009057">
    <property type="entry name" value="Homeodomain-like_sf"/>
</dbReference>
<gene>
    <name evidence="6" type="ORF">FHX40_0320</name>
</gene>
<dbReference type="GO" id="GO:0003700">
    <property type="term" value="F:DNA-binding transcription factor activity"/>
    <property type="evidence" value="ECO:0007669"/>
    <property type="project" value="TreeGrafter"/>
</dbReference>
<dbReference type="PRINTS" id="PR00455">
    <property type="entry name" value="HTHTETR"/>
</dbReference>
<evidence type="ECO:0000259" key="5">
    <source>
        <dbReference type="PROSITE" id="PS50977"/>
    </source>
</evidence>
<proteinExistence type="predicted"/>
<dbReference type="Gene3D" id="1.10.357.10">
    <property type="entry name" value="Tetracycline Repressor, domain 2"/>
    <property type="match status" value="1"/>
</dbReference>
<dbReference type="AlphaFoldDB" id="A0A543ISY2"/>
<feature type="domain" description="HTH tetR-type" evidence="5">
    <location>
        <begin position="48"/>
        <end position="108"/>
    </location>
</feature>
<dbReference type="InterPro" id="IPR001647">
    <property type="entry name" value="HTH_TetR"/>
</dbReference>
<evidence type="ECO:0000313" key="7">
    <source>
        <dbReference type="Proteomes" id="UP000319213"/>
    </source>
</evidence>
<comment type="caution">
    <text evidence="6">The sequence shown here is derived from an EMBL/GenBank/DDBJ whole genome shotgun (WGS) entry which is preliminary data.</text>
</comment>
<dbReference type="EMBL" id="VFPQ01000001">
    <property type="protein sequence ID" value="TQM73667.1"/>
    <property type="molecule type" value="Genomic_DNA"/>
</dbReference>
<dbReference type="InterPro" id="IPR041347">
    <property type="entry name" value="MftR_C"/>
</dbReference>
<keyword evidence="1" id="KW-0805">Transcription regulation</keyword>
<feature type="DNA-binding region" description="H-T-H motif" evidence="4">
    <location>
        <begin position="71"/>
        <end position="90"/>
    </location>
</feature>
<dbReference type="GO" id="GO:0000976">
    <property type="term" value="F:transcription cis-regulatory region binding"/>
    <property type="evidence" value="ECO:0007669"/>
    <property type="project" value="TreeGrafter"/>
</dbReference>
<keyword evidence="7" id="KW-1185">Reference proteome</keyword>
<accession>A0A543ISY2</accession>
<evidence type="ECO:0000256" key="1">
    <source>
        <dbReference type="ARBA" id="ARBA00023015"/>
    </source>
</evidence>
<dbReference type="SUPFAM" id="SSF46689">
    <property type="entry name" value="Homeodomain-like"/>
    <property type="match status" value="1"/>
</dbReference>
<dbReference type="Gene3D" id="1.10.10.60">
    <property type="entry name" value="Homeodomain-like"/>
    <property type="match status" value="1"/>
</dbReference>
<name>A0A543ISY2_9ACTN</name>
<protein>
    <submittedName>
        <fullName evidence="6">TetR family transcriptional regulator</fullName>
    </submittedName>
</protein>
<keyword evidence="3" id="KW-0804">Transcription</keyword>
<evidence type="ECO:0000256" key="4">
    <source>
        <dbReference type="PROSITE-ProRule" id="PRU00335"/>
    </source>
</evidence>